<dbReference type="SUPFAM" id="SSF55729">
    <property type="entry name" value="Acyl-CoA N-acyltransferases (Nat)"/>
    <property type="match status" value="1"/>
</dbReference>
<dbReference type="NCBIfam" id="NF002343">
    <property type="entry name" value="PRK01305.1-4"/>
    <property type="match status" value="1"/>
</dbReference>
<dbReference type="InterPro" id="IPR007472">
    <property type="entry name" value="N-end_Aminoacyl_Trfase_C"/>
</dbReference>
<evidence type="ECO:0000256" key="1">
    <source>
        <dbReference type="ARBA" id="ARBA00022490"/>
    </source>
</evidence>
<comment type="subcellular location">
    <subcellularLocation>
        <location evidence="4">Cytoplasm</location>
    </subcellularLocation>
</comment>
<dbReference type="Pfam" id="PF04377">
    <property type="entry name" value="ATE_C"/>
    <property type="match status" value="1"/>
</dbReference>
<feature type="domain" description="N-end aminoacyl transferase N-terminal" evidence="5">
    <location>
        <begin position="19"/>
        <end position="88"/>
    </location>
</feature>
<dbReference type="PIRSF" id="PIRSF037208">
    <property type="entry name" value="ATE_pro_prd"/>
    <property type="match status" value="1"/>
</dbReference>
<comment type="catalytic activity">
    <reaction evidence="4">
        <text>N-terminal L-glutamyl-[protein] + L-leucyl-tRNA(Leu) = N-terminal L-leucyl-L-glutamyl-[protein] + tRNA(Leu) + H(+)</text>
        <dbReference type="Rhea" id="RHEA:50412"/>
        <dbReference type="Rhea" id="RHEA-COMP:9613"/>
        <dbReference type="Rhea" id="RHEA-COMP:9622"/>
        <dbReference type="Rhea" id="RHEA-COMP:12664"/>
        <dbReference type="Rhea" id="RHEA-COMP:12668"/>
        <dbReference type="ChEBI" id="CHEBI:15378"/>
        <dbReference type="ChEBI" id="CHEBI:64721"/>
        <dbReference type="ChEBI" id="CHEBI:78442"/>
        <dbReference type="ChEBI" id="CHEBI:78494"/>
        <dbReference type="ChEBI" id="CHEBI:133041"/>
        <dbReference type="EC" id="2.3.2.29"/>
    </reaction>
</comment>
<evidence type="ECO:0000313" key="8">
    <source>
        <dbReference type="Proteomes" id="UP001431634"/>
    </source>
</evidence>
<sequence length="238" mass="28457">MVFHYSFKTLKFYTTPGNRCPYLSGQTEQRIMTCLTGENANYLHNHLANMGFRRSHNIAYIHRCISCKACVPIRLLVNDFSLNKTQKRILKLNQDIQMYLVPLQATMEQYILFHDYLKQRHEQSKMRQMNFVDYQHMIEHSPVLTYLIEYRLSNRLVAVSLMDELNNGFSAVYTFYDALLTKRSLGTFTILYQIELTKDCKYPYLYLGYWIKNSPQMAYKIRYQPAEYFINSYWQTTL</sequence>
<evidence type="ECO:0000259" key="6">
    <source>
        <dbReference type="Pfam" id="PF04377"/>
    </source>
</evidence>
<dbReference type="EC" id="2.3.2.29" evidence="4"/>
<accession>A0ABT6PZQ0</accession>
<comment type="catalytic activity">
    <reaction evidence="4">
        <text>N-terminal L-aspartyl-[protein] + L-leucyl-tRNA(Leu) = N-terminal L-leucyl-L-aspartyl-[protein] + tRNA(Leu) + H(+)</text>
        <dbReference type="Rhea" id="RHEA:50420"/>
        <dbReference type="Rhea" id="RHEA-COMP:9613"/>
        <dbReference type="Rhea" id="RHEA-COMP:9622"/>
        <dbReference type="Rhea" id="RHEA-COMP:12669"/>
        <dbReference type="Rhea" id="RHEA-COMP:12674"/>
        <dbReference type="ChEBI" id="CHEBI:15378"/>
        <dbReference type="ChEBI" id="CHEBI:64720"/>
        <dbReference type="ChEBI" id="CHEBI:78442"/>
        <dbReference type="ChEBI" id="CHEBI:78494"/>
        <dbReference type="ChEBI" id="CHEBI:133042"/>
        <dbReference type="EC" id="2.3.2.29"/>
    </reaction>
</comment>
<protein>
    <recommendedName>
        <fullName evidence="4">Aspartate/glutamate leucyltransferase</fullName>
        <ecNumber evidence="4">2.3.2.29</ecNumber>
    </recommendedName>
</protein>
<comment type="similarity">
    <text evidence="4">Belongs to the R-transferase family. Bpt subfamily.</text>
</comment>
<evidence type="ECO:0000259" key="5">
    <source>
        <dbReference type="Pfam" id="PF04376"/>
    </source>
</evidence>
<keyword evidence="2 4" id="KW-0808">Transferase</keyword>
<gene>
    <name evidence="4" type="primary">bpt</name>
    <name evidence="7" type="ORF">QJV27_02880</name>
</gene>
<proteinExistence type="inferred from homology"/>
<dbReference type="InterPro" id="IPR016181">
    <property type="entry name" value="Acyl_CoA_acyltransferase"/>
</dbReference>
<evidence type="ECO:0000256" key="2">
    <source>
        <dbReference type="ARBA" id="ARBA00022679"/>
    </source>
</evidence>
<reference evidence="7" key="1">
    <citation type="submission" date="2023-05" db="EMBL/GenBank/DDBJ databases">
        <title>Whole genome sequence of Commensalibacter sp.</title>
        <authorList>
            <person name="Charoenyingcharoen P."/>
            <person name="Yukphan P."/>
        </authorList>
    </citation>
    <scope>NUCLEOTIDE SEQUENCE</scope>
    <source>
        <strain evidence="7">TBRC 16381</strain>
    </source>
</reference>
<evidence type="ECO:0000256" key="4">
    <source>
        <dbReference type="HAMAP-Rule" id="MF_00689"/>
    </source>
</evidence>
<dbReference type="InterPro" id="IPR017138">
    <property type="entry name" value="Asp_Glu_LeuTrfase"/>
</dbReference>
<dbReference type="HAMAP" id="MF_00689">
    <property type="entry name" value="Bpt"/>
    <property type="match status" value="1"/>
</dbReference>
<comment type="caution">
    <text evidence="7">The sequence shown here is derived from an EMBL/GenBank/DDBJ whole genome shotgun (WGS) entry which is preliminary data.</text>
</comment>
<dbReference type="PANTHER" id="PTHR21367:SF1">
    <property type="entry name" value="ARGINYL-TRNA--PROTEIN TRANSFERASE 1"/>
    <property type="match status" value="1"/>
</dbReference>
<evidence type="ECO:0000256" key="3">
    <source>
        <dbReference type="ARBA" id="ARBA00023315"/>
    </source>
</evidence>
<dbReference type="Pfam" id="PF04376">
    <property type="entry name" value="ATE_N"/>
    <property type="match status" value="1"/>
</dbReference>
<organism evidence="7 8">
    <name type="scientific">Commensalibacter oyaizuii</name>
    <dbReference type="NCBI Taxonomy" id="3043873"/>
    <lineage>
        <taxon>Bacteria</taxon>
        <taxon>Pseudomonadati</taxon>
        <taxon>Pseudomonadota</taxon>
        <taxon>Alphaproteobacteria</taxon>
        <taxon>Acetobacterales</taxon>
        <taxon>Acetobacteraceae</taxon>
    </lineage>
</organism>
<dbReference type="InterPro" id="IPR030700">
    <property type="entry name" value="N-end_Aminoacyl_Trfase"/>
</dbReference>
<evidence type="ECO:0000313" key="7">
    <source>
        <dbReference type="EMBL" id="MDI2090337.1"/>
    </source>
</evidence>
<dbReference type="NCBIfam" id="NF002346">
    <property type="entry name" value="PRK01305.2-3"/>
    <property type="match status" value="1"/>
</dbReference>
<dbReference type="GO" id="GO:0004057">
    <property type="term" value="F:arginyl-tRNA--protein transferase activity"/>
    <property type="evidence" value="ECO:0007669"/>
    <property type="project" value="UniProtKB-EC"/>
</dbReference>
<keyword evidence="8" id="KW-1185">Reference proteome</keyword>
<dbReference type="Proteomes" id="UP001431634">
    <property type="component" value="Unassembled WGS sequence"/>
</dbReference>
<feature type="domain" description="N-end rule aminoacyl transferase C-terminal" evidence="6">
    <location>
        <begin position="108"/>
        <end position="228"/>
    </location>
</feature>
<keyword evidence="1 4" id="KW-0963">Cytoplasm</keyword>
<name>A0ABT6PZQ0_9PROT</name>
<dbReference type="PANTHER" id="PTHR21367">
    <property type="entry name" value="ARGININE-TRNA-PROTEIN TRANSFERASE 1"/>
    <property type="match status" value="1"/>
</dbReference>
<keyword evidence="3 4" id="KW-0012">Acyltransferase</keyword>
<comment type="function">
    <text evidence="4">Functions in the N-end rule pathway of protein degradation where it conjugates Leu from its aminoacyl-tRNA to the N-termini of proteins containing an N-terminal aspartate or glutamate.</text>
</comment>
<dbReference type="EMBL" id="JASBAO010000001">
    <property type="protein sequence ID" value="MDI2090337.1"/>
    <property type="molecule type" value="Genomic_DNA"/>
</dbReference>
<dbReference type="RefSeq" id="WP_281447484.1">
    <property type="nucleotide sequence ID" value="NZ_JASBAO010000001.1"/>
</dbReference>
<dbReference type="InterPro" id="IPR007471">
    <property type="entry name" value="N-end_Aminoacyl_Trfase_N"/>
</dbReference>